<evidence type="ECO:0008006" key="3">
    <source>
        <dbReference type="Google" id="ProtNLM"/>
    </source>
</evidence>
<reference evidence="1" key="2">
    <citation type="journal article" date="2020" name="Nat. Commun.">
        <title>Large-scale genome sequencing of mycorrhizal fungi provides insights into the early evolution of symbiotic traits.</title>
        <authorList>
            <person name="Miyauchi S."/>
            <person name="Kiss E."/>
            <person name="Kuo A."/>
            <person name="Drula E."/>
            <person name="Kohler A."/>
            <person name="Sanchez-Garcia M."/>
            <person name="Morin E."/>
            <person name="Andreopoulos B."/>
            <person name="Barry K.W."/>
            <person name="Bonito G."/>
            <person name="Buee M."/>
            <person name="Carver A."/>
            <person name="Chen C."/>
            <person name="Cichocki N."/>
            <person name="Clum A."/>
            <person name="Culley D."/>
            <person name="Crous P.W."/>
            <person name="Fauchery L."/>
            <person name="Girlanda M."/>
            <person name="Hayes R.D."/>
            <person name="Keri Z."/>
            <person name="LaButti K."/>
            <person name="Lipzen A."/>
            <person name="Lombard V."/>
            <person name="Magnuson J."/>
            <person name="Maillard F."/>
            <person name="Murat C."/>
            <person name="Nolan M."/>
            <person name="Ohm R.A."/>
            <person name="Pangilinan J."/>
            <person name="Pereira M.F."/>
            <person name="Perotto S."/>
            <person name="Peter M."/>
            <person name="Pfister S."/>
            <person name="Riley R."/>
            <person name="Sitrit Y."/>
            <person name="Stielow J.B."/>
            <person name="Szollosi G."/>
            <person name="Zifcakova L."/>
            <person name="Stursova M."/>
            <person name="Spatafora J.W."/>
            <person name="Tedersoo L."/>
            <person name="Vaario L.M."/>
            <person name="Yamada A."/>
            <person name="Yan M."/>
            <person name="Wang P."/>
            <person name="Xu J."/>
            <person name="Bruns T."/>
            <person name="Baldrian P."/>
            <person name="Vilgalys R."/>
            <person name="Dunand C."/>
            <person name="Henrissat B."/>
            <person name="Grigoriev I.V."/>
            <person name="Hibbett D."/>
            <person name="Nagy L.G."/>
            <person name="Martin F.M."/>
        </authorList>
    </citation>
    <scope>NUCLEOTIDE SEQUENCE</scope>
    <source>
        <strain evidence="1">BED1</strain>
    </source>
</reference>
<evidence type="ECO:0000313" key="2">
    <source>
        <dbReference type="Proteomes" id="UP001194468"/>
    </source>
</evidence>
<protein>
    <recommendedName>
        <fullName evidence="3">CHAT domain-containing protein</fullName>
    </recommendedName>
</protein>
<evidence type="ECO:0000313" key="1">
    <source>
        <dbReference type="EMBL" id="KAF8419625.1"/>
    </source>
</evidence>
<name>A0AAD4BCM7_BOLED</name>
<dbReference type="EMBL" id="WHUW01000171">
    <property type="protein sequence ID" value="KAF8419625.1"/>
    <property type="molecule type" value="Genomic_DNA"/>
</dbReference>
<comment type="caution">
    <text evidence="1">The sequence shown here is derived from an EMBL/GenBank/DDBJ whole genome shotgun (WGS) entry which is preliminary data.</text>
</comment>
<dbReference type="AlphaFoldDB" id="A0AAD4BCM7"/>
<proteinExistence type="predicted"/>
<accession>A0AAD4BCM7</accession>
<reference evidence="1" key="1">
    <citation type="submission" date="2019-10" db="EMBL/GenBank/DDBJ databases">
        <authorList>
            <consortium name="DOE Joint Genome Institute"/>
            <person name="Kuo A."/>
            <person name="Miyauchi S."/>
            <person name="Kiss E."/>
            <person name="Drula E."/>
            <person name="Kohler A."/>
            <person name="Sanchez-Garcia M."/>
            <person name="Andreopoulos B."/>
            <person name="Barry K.W."/>
            <person name="Bonito G."/>
            <person name="Buee M."/>
            <person name="Carver A."/>
            <person name="Chen C."/>
            <person name="Cichocki N."/>
            <person name="Clum A."/>
            <person name="Culley D."/>
            <person name="Crous P.W."/>
            <person name="Fauchery L."/>
            <person name="Girlanda M."/>
            <person name="Hayes R."/>
            <person name="Keri Z."/>
            <person name="LaButti K."/>
            <person name="Lipzen A."/>
            <person name="Lombard V."/>
            <person name="Magnuson J."/>
            <person name="Maillard F."/>
            <person name="Morin E."/>
            <person name="Murat C."/>
            <person name="Nolan M."/>
            <person name="Ohm R."/>
            <person name="Pangilinan J."/>
            <person name="Pereira M."/>
            <person name="Perotto S."/>
            <person name="Peter M."/>
            <person name="Riley R."/>
            <person name="Sitrit Y."/>
            <person name="Stielow B."/>
            <person name="Szollosi G."/>
            <person name="Zifcakova L."/>
            <person name="Stursova M."/>
            <person name="Spatafora J.W."/>
            <person name="Tedersoo L."/>
            <person name="Vaario L.-M."/>
            <person name="Yamada A."/>
            <person name="Yan M."/>
            <person name="Wang P."/>
            <person name="Xu J."/>
            <person name="Bruns T."/>
            <person name="Baldrian P."/>
            <person name="Vilgalys R."/>
            <person name="Henrissat B."/>
            <person name="Grigoriev I.V."/>
            <person name="Hibbett D."/>
            <person name="Nagy L.G."/>
            <person name="Martin F.M."/>
        </authorList>
    </citation>
    <scope>NUCLEOTIDE SEQUENCE</scope>
    <source>
        <strain evidence="1">BED1</strain>
    </source>
</reference>
<gene>
    <name evidence="1" type="ORF">L210DRAFT_3576498</name>
</gene>
<dbReference type="Proteomes" id="UP001194468">
    <property type="component" value="Unassembled WGS sequence"/>
</dbReference>
<keyword evidence="2" id="KW-1185">Reference proteome</keyword>
<sequence>QFVGFRCVIGTMWAVDDGETTKITSTFYKHMVDESGRLDHTRAAFALNKTMKSVNVPLDQQILYIHLGA</sequence>
<organism evidence="1 2">
    <name type="scientific">Boletus edulis BED1</name>
    <dbReference type="NCBI Taxonomy" id="1328754"/>
    <lineage>
        <taxon>Eukaryota</taxon>
        <taxon>Fungi</taxon>
        <taxon>Dikarya</taxon>
        <taxon>Basidiomycota</taxon>
        <taxon>Agaricomycotina</taxon>
        <taxon>Agaricomycetes</taxon>
        <taxon>Agaricomycetidae</taxon>
        <taxon>Boletales</taxon>
        <taxon>Boletineae</taxon>
        <taxon>Boletaceae</taxon>
        <taxon>Boletoideae</taxon>
        <taxon>Boletus</taxon>
    </lineage>
</organism>
<feature type="non-terminal residue" evidence="1">
    <location>
        <position position="1"/>
    </location>
</feature>